<organism evidence="2">
    <name type="scientific">marine sediment metagenome</name>
    <dbReference type="NCBI Taxonomy" id="412755"/>
    <lineage>
        <taxon>unclassified sequences</taxon>
        <taxon>metagenomes</taxon>
        <taxon>ecological metagenomes</taxon>
    </lineage>
</organism>
<feature type="transmembrane region" description="Helical" evidence="1">
    <location>
        <begin position="5"/>
        <end position="21"/>
    </location>
</feature>
<name>A0A0F9RJU0_9ZZZZ</name>
<evidence type="ECO:0000313" key="2">
    <source>
        <dbReference type="EMBL" id="KKN50112.1"/>
    </source>
</evidence>
<keyword evidence="1" id="KW-0812">Transmembrane</keyword>
<dbReference type="EMBL" id="LAZR01001133">
    <property type="protein sequence ID" value="KKN50112.1"/>
    <property type="molecule type" value="Genomic_DNA"/>
</dbReference>
<proteinExistence type="predicted"/>
<comment type="caution">
    <text evidence="2">The sequence shown here is derived from an EMBL/GenBank/DDBJ whole genome shotgun (WGS) entry which is preliminary data.</text>
</comment>
<accession>A0A0F9RJU0</accession>
<reference evidence="2" key="1">
    <citation type="journal article" date="2015" name="Nature">
        <title>Complex archaea that bridge the gap between prokaryotes and eukaryotes.</title>
        <authorList>
            <person name="Spang A."/>
            <person name="Saw J.H."/>
            <person name="Jorgensen S.L."/>
            <person name="Zaremba-Niedzwiedzka K."/>
            <person name="Martijn J."/>
            <person name="Lind A.E."/>
            <person name="van Eijk R."/>
            <person name="Schleper C."/>
            <person name="Guy L."/>
            <person name="Ettema T.J."/>
        </authorList>
    </citation>
    <scope>NUCLEOTIDE SEQUENCE</scope>
</reference>
<evidence type="ECO:0000256" key="1">
    <source>
        <dbReference type="SAM" id="Phobius"/>
    </source>
</evidence>
<keyword evidence="1" id="KW-0472">Membrane</keyword>
<gene>
    <name evidence="2" type="ORF">LCGC14_0636100</name>
</gene>
<protein>
    <submittedName>
        <fullName evidence="2">Uncharacterized protein</fullName>
    </submittedName>
</protein>
<dbReference type="AlphaFoldDB" id="A0A0F9RJU0"/>
<keyword evidence="1" id="KW-1133">Transmembrane helix</keyword>
<sequence>MKVIEILYILLVLEWGIFLGITTQDFWYLIIMPMAFTIGFMIPCIISESLR</sequence>
<feature type="transmembrane region" description="Helical" evidence="1">
    <location>
        <begin position="27"/>
        <end position="46"/>
    </location>
</feature>